<proteinExistence type="predicted"/>
<evidence type="ECO:0000313" key="2">
    <source>
        <dbReference type="Proteomes" id="UP000176493"/>
    </source>
</evidence>
<gene>
    <name evidence="1" type="ORF">A2W52_01595</name>
</gene>
<evidence type="ECO:0000313" key="1">
    <source>
        <dbReference type="EMBL" id="OHA22102.1"/>
    </source>
</evidence>
<dbReference type="AlphaFoldDB" id="A0A1G2MGI1"/>
<protein>
    <submittedName>
        <fullName evidence="1">Uncharacterized protein</fullName>
    </submittedName>
</protein>
<comment type="caution">
    <text evidence="1">The sequence shown here is derived from an EMBL/GenBank/DDBJ whole genome shotgun (WGS) entry which is preliminary data.</text>
</comment>
<sequence length="77" mass="8631">MRNIKFRTYAFASQFSLGKGSTRLTFQKKLGGGWILWLYSELEILLPPATSPPAPSLLPALKLRQAGRRGQALEKKE</sequence>
<reference evidence="1 2" key="1">
    <citation type="journal article" date="2016" name="Nat. Commun.">
        <title>Thousands of microbial genomes shed light on interconnected biogeochemical processes in an aquifer system.</title>
        <authorList>
            <person name="Anantharaman K."/>
            <person name="Brown C.T."/>
            <person name="Hug L.A."/>
            <person name="Sharon I."/>
            <person name="Castelle C.J."/>
            <person name="Probst A.J."/>
            <person name="Thomas B.C."/>
            <person name="Singh A."/>
            <person name="Wilkins M.J."/>
            <person name="Karaoz U."/>
            <person name="Brodie E.L."/>
            <person name="Williams K.H."/>
            <person name="Hubbard S.S."/>
            <person name="Banfield J.F."/>
        </authorList>
    </citation>
    <scope>NUCLEOTIDE SEQUENCE [LARGE SCALE GENOMIC DNA]</scope>
</reference>
<accession>A0A1G2MGI1</accession>
<name>A0A1G2MGI1_9BACT</name>
<organism evidence="1 2">
    <name type="scientific">Candidatus Taylorbacteria bacterium RIFCSPHIGHO2_02_49_25</name>
    <dbReference type="NCBI Taxonomy" id="1802305"/>
    <lineage>
        <taxon>Bacteria</taxon>
        <taxon>Candidatus Tayloriibacteriota</taxon>
    </lineage>
</organism>
<dbReference type="EMBL" id="MHRJ01000032">
    <property type="protein sequence ID" value="OHA22102.1"/>
    <property type="molecule type" value="Genomic_DNA"/>
</dbReference>
<dbReference type="Proteomes" id="UP000176493">
    <property type="component" value="Unassembled WGS sequence"/>
</dbReference>